<evidence type="ECO:0000256" key="1">
    <source>
        <dbReference type="SAM" id="Phobius"/>
    </source>
</evidence>
<keyword evidence="1" id="KW-0812">Transmembrane</keyword>
<sequence length="659" mass="76525">MKSKDKKIKRFLIACLIFIGILLINGVTSLGNSNASYEIKDYNIHVIVKNNGDLHIEEQIEYRFDTEMNGLTREIMTGYTYKDQKDDMMPTSSRYQASGMKNLEIHTSNTGFSDMQVSQKVASAENGDDGVYTQEHSKYAGQEKDLIKVYSPITQDRKFVTYEYDLTNVSVKYNDAGELYYNFIGGDWNCDIEKANITIQFENTVNMEEVKVYPHTYAKEISEITKKEDQILFHVNNLKGGTAVDARIVFPAEALFTVKKEYQEDYRFDELEKIENKMAFQKDLYYISFLLYLILFLILVLVVIFFVRKTKKIVKGRVIDNKNLEYFRDIPKKRTLREYASLSNYTGESYYTIATILELVNKKIIQMEAKKKEKKKLFEQVEYDYYLTISEGIQNQQLNVDEIRILNMLYLGEISDNFDFNKIENKTVELNESLEKFGKDYSKARKFQEIQAKESKEVHNKLYEMLKKKSIIKPYVISILMITVLFFLTVFAISPANLELKMPALMVGIMILVLVGIISILYFYATLTVVREEYKEDAKQILGLKKYLKEYSLIKERYPIEIALWDQYLVFATLFGIAEQVTKEIKEELIKQGYEEDYIYQTYPIVCLTHESVAMNSFVAQQTGDISSGGYSGGGSGGRRRPEAVEEELFNKSSFRNII</sequence>
<dbReference type="Proteomes" id="UP000824093">
    <property type="component" value="Unassembled WGS sequence"/>
</dbReference>
<reference evidence="4" key="2">
    <citation type="journal article" date="2021" name="PeerJ">
        <title>Extensive microbial diversity within the chicken gut microbiome revealed by metagenomics and culture.</title>
        <authorList>
            <person name="Gilroy R."/>
            <person name="Ravi A."/>
            <person name="Getino M."/>
            <person name="Pursley I."/>
            <person name="Horton D.L."/>
            <person name="Alikhan N.F."/>
            <person name="Baker D."/>
            <person name="Gharbi K."/>
            <person name="Hall N."/>
            <person name="Watson M."/>
            <person name="Adriaenssens E.M."/>
            <person name="Foster-Nyarko E."/>
            <person name="Jarju S."/>
            <person name="Secka A."/>
            <person name="Antonio M."/>
            <person name="Oren A."/>
            <person name="Chaudhuri R.R."/>
            <person name="La Ragione R."/>
            <person name="Hildebrand F."/>
            <person name="Pallen M.J."/>
        </authorList>
    </citation>
    <scope>NUCLEOTIDE SEQUENCE</scope>
    <source>
        <strain evidence="4">CHK195-15760</strain>
    </source>
</reference>
<evidence type="ECO:0000313" key="5">
    <source>
        <dbReference type="Proteomes" id="UP000824093"/>
    </source>
</evidence>
<feature type="transmembrane region" description="Helical" evidence="1">
    <location>
        <begin position="284"/>
        <end position="307"/>
    </location>
</feature>
<feature type="domain" description="DUF2207" evidence="2">
    <location>
        <begin position="38"/>
        <end position="250"/>
    </location>
</feature>
<organism evidence="4 5">
    <name type="scientific">Candidatus Merdicola faecigallinarum</name>
    <dbReference type="NCBI Taxonomy" id="2840862"/>
    <lineage>
        <taxon>Bacteria</taxon>
        <taxon>Bacillati</taxon>
        <taxon>Bacillota</taxon>
        <taxon>Clostridia</taxon>
        <taxon>Candidatus Merdicola</taxon>
    </lineage>
</organism>
<gene>
    <name evidence="4" type="ORF">IAB70_02255</name>
</gene>
<accession>A0A9D1M0Q4</accession>
<reference evidence="4" key="1">
    <citation type="submission" date="2020-10" db="EMBL/GenBank/DDBJ databases">
        <authorList>
            <person name="Gilroy R."/>
        </authorList>
    </citation>
    <scope>NUCLEOTIDE SEQUENCE</scope>
    <source>
        <strain evidence="4">CHK195-15760</strain>
    </source>
</reference>
<proteinExistence type="predicted"/>
<feature type="transmembrane region" description="Helical" evidence="1">
    <location>
        <begin position="475"/>
        <end position="493"/>
    </location>
</feature>
<evidence type="ECO:0000313" key="4">
    <source>
        <dbReference type="EMBL" id="HIU51437.1"/>
    </source>
</evidence>
<dbReference type="AlphaFoldDB" id="A0A9D1M0Q4"/>
<dbReference type="Pfam" id="PF20990">
    <property type="entry name" value="DUF2207_C"/>
    <property type="match status" value="1"/>
</dbReference>
<protein>
    <submittedName>
        <fullName evidence="4">DUF2207 domain-containing protein</fullName>
    </submittedName>
</protein>
<dbReference type="Pfam" id="PF09972">
    <property type="entry name" value="DUF2207"/>
    <property type="match status" value="1"/>
</dbReference>
<evidence type="ECO:0000259" key="2">
    <source>
        <dbReference type="Pfam" id="PF09972"/>
    </source>
</evidence>
<keyword evidence="1" id="KW-0472">Membrane</keyword>
<comment type="caution">
    <text evidence="4">The sequence shown here is derived from an EMBL/GenBank/DDBJ whole genome shotgun (WGS) entry which is preliminary data.</text>
</comment>
<feature type="domain" description="Predicted membrane protein YciQ-like C-terminal" evidence="3">
    <location>
        <begin position="325"/>
        <end position="584"/>
    </location>
</feature>
<keyword evidence="1" id="KW-1133">Transmembrane helix</keyword>
<name>A0A9D1M0Q4_9FIRM</name>
<dbReference type="EMBL" id="DVNH01000017">
    <property type="protein sequence ID" value="HIU51437.1"/>
    <property type="molecule type" value="Genomic_DNA"/>
</dbReference>
<evidence type="ECO:0000259" key="3">
    <source>
        <dbReference type="Pfam" id="PF20990"/>
    </source>
</evidence>
<dbReference type="InterPro" id="IPR048389">
    <property type="entry name" value="YciQ-like_C"/>
</dbReference>
<dbReference type="InterPro" id="IPR018702">
    <property type="entry name" value="DUF2207"/>
</dbReference>
<feature type="transmembrane region" description="Helical" evidence="1">
    <location>
        <begin position="505"/>
        <end position="525"/>
    </location>
</feature>